<dbReference type="AlphaFoldDB" id="A0A1L7XHM1"/>
<dbReference type="OrthoDB" id="10649503at2759"/>
<accession>A0A1L7XHM1</accession>
<feature type="region of interest" description="Disordered" evidence="1">
    <location>
        <begin position="229"/>
        <end position="255"/>
    </location>
</feature>
<dbReference type="Proteomes" id="UP000184330">
    <property type="component" value="Unassembled WGS sequence"/>
</dbReference>
<protein>
    <submittedName>
        <fullName evidence="2">Uncharacterized protein</fullName>
    </submittedName>
</protein>
<evidence type="ECO:0000313" key="2">
    <source>
        <dbReference type="EMBL" id="CZR64540.1"/>
    </source>
</evidence>
<gene>
    <name evidence="2" type="ORF">PAC_14438</name>
</gene>
<dbReference type="EMBL" id="FJOG01000027">
    <property type="protein sequence ID" value="CZR64540.1"/>
    <property type="molecule type" value="Genomic_DNA"/>
</dbReference>
<feature type="compositionally biased region" description="Basic and acidic residues" evidence="1">
    <location>
        <begin position="128"/>
        <end position="141"/>
    </location>
</feature>
<feature type="compositionally biased region" description="Polar residues" evidence="1">
    <location>
        <begin position="240"/>
        <end position="251"/>
    </location>
</feature>
<feature type="compositionally biased region" description="Polar residues" evidence="1">
    <location>
        <begin position="112"/>
        <end position="127"/>
    </location>
</feature>
<feature type="compositionally biased region" description="Basic and acidic residues" evidence="1">
    <location>
        <begin position="67"/>
        <end position="85"/>
    </location>
</feature>
<organism evidence="2 3">
    <name type="scientific">Phialocephala subalpina</name>
    <dbReference type="NCBI Taxonomy" id="576137"/>
    <lineage>
        <taxon>Eukaryota</taxon>
        <taxon>Fungi</taxon>
        <taxon>Dikarya</taxon>
        <taxon>Ascomycota</taxon>
        <taxon>Pezizomycotina</taxon>
        <taxon>Leotiomycetes</taxon>
        <taxon>Helotiales</taxon>
        <taxon>Mollisiaceae</taxon>
        <taxon>Phialocephala</taxon>
        <taxon>Phialocephala fortinii species complex</taxon>
    </lineage>
</organism>
<keyword evidence="3" id="KW-1185">Reference proteome</keyword>
<feature type="compositionally biased region" description="Polar residues" evidence="1">
    <location>
        <begin position="29"/>
        <end position="45"/>
    </location>
</feature>
<feature type="region of interest" description="Disordered" evidence="1">
    <location>
        <begin position="29"/>
        <end position="156"/>
    </location>
</feature>
<reference evidence="2 3" key="1">
    <citation type="submission" date="2016-03" db="EMBL/GenBank/DDBJ databases">
        <authorList>
            <person name="Ploux O."/>
        </authorList>
    </citation>
    <scope>NUCLEOTIDE SEQUENCE [LARGE SCALE GENOMIC DNA]</scope>
    <source>
        <strain evidence="2 3">UAMH 11012</strain>
    </source>
</reference>
<evidence type="ECO:0000313" key="3">
    <source>
        <dbReference type="Proteomes" id="UP000184330"/>
    </source>
</evidence>
<proteinExistence type="predicted"/>
<sequence>MGIRSIQRRLAISDGGGNSELHHSLTLTTNSASFPNNTTQHNISSPPYHPVKTRQWTRNAFVPPKTPDGRELDDAKSGKGVDSRVGRLTLPRRAPVPTSRAKPDDHDDDLCSNLSSVASTRPPTVRTSKAELRRESRKSLDHSNAPTRPRHAPAAPVAPLLGGGPVFEWGIPRPSTDTADTDIFGGLKQPQASSDIFGGPKRPQVDSDIFGGLRPPQKLADAMEGVEETGDTDQFGRLQHPTNYPTSSSNDKPVGNAMPTDFCKDNMDLFPHDITGLPLDPDQCINCGEQDHDESQCQQTCASSSRATPYTNAPRSVSIHHASNNTRLCNAQFDAACAAPSTTRAGNVQIRVASVVEAITSNHHGRLSGCNTTVLPDGFKEPVPGTEATTWPRGRFPMLWSVLSAYADDPAYRDLLKDKVAAAGGYRAYIQQQLAELQRSA</sequence>
<evidence type="ECO:0000256" key="1">
    <source>
        <dbReference type="SAM" id="MobiDB-lite"/>
    </source>
</evidence>
<name>A0A1L7XHM1_9HELO</name>